<comment type="similarity">
    <text evidence="13">In the N-terminal section; belongs to the cytochrome b5 family.</text>
</comment>
<evidence type="ECO:0000313" key="20">
    <source>
        <dbReference type="Proteomes" id="UP001178507"/>
    </source>
</evidence>
<dbReference type="FunFam" id="3.20.20.70:FF:000062">
    <property type="entry name" value="Cytochrome b2, mitochondrial, putative"/>
    <property type="match status" value="1"/>
</dbReference>
<evidence type="ECO:0000256" key="6">
    <source>
        <dbReference type="ARBA" id="ARBA00022643"/>
    </source>
</evidence>
<feature type="domain" description="FMN hydroxy acid dehydrogenase" evidence="18">
    <location>
        <begin position="370"/>
        <end position="735"/>
    </location>
</feature>
<keyword evidence="9" id="KW-0408">Iron</keyword>
<dbReference type="PROSITE" id="PS00557">
    <property type="entry name" value="FMN_HYDROXY_ACID_DH_1"/>
    <property type="match status" value="1"/>
</dbReference>
<evidence type="ECO:0000256" key="11">
    <source>
        <dbReference type="ARBA" id="ARBA00052399"/>
    </source>
</evidence>
<proteinExistence type="inferred from homology"/>
<dbReference type="Pfam" id="PF01070">
    <property type="entry name" value="FMN_dh"/>
    <property type="match status" value="1"/>
</dbReference>
<keyword evidence="4" id="KW-0349">Heme</keyword>
<evidence type="ECO:0000256" key="8">
    <source>
        <dbReference type="ARBA" id="ARBA00023002"/>
    </source>
</evidence>
<dbReference type="PROSITE" id="PS51349">
    <property type="entry name" value="FMN_HYDROXY_ACID_DH_2"/>
    <property type="match status" value="1"/>
</dbReference>
<dbReference type="InterPro" id="IPR001199">
    <property type="entry name" value="Cyt_B5-like_heme/steroid-bd"/>
</dbReference>
<feature type="region of interest" description="Disordered" evidence="16">
    <location>
        <begin position="538"/>
        <end position="567"/>
    </location>
</feature>
<keyword evidence="7" id="KW-0479">Metal-binding</keyword>
<evidence type="ECO:0000256" key="2">
    <source>
        <dbReference type="ARBA" id="ARBA00004569"/>
    </source>
</evidence>
<dbReference type="PROSITE" id="PS50255">
    <property type="entry name" value="CYTOCHROME_B5_2"/>
    <property type="match status" value="1"/>
</dbReference>
<organism evidence="19 20">
    <name type="scientific">Effrenium voratum</name>
    <dbReference type="NCBI Taxonomy" id="2562239"/>
    <lineage>
        <taxon>Eukaryota</taxon>
        <taxon>Sar</taxon>
        <taxon>Alveolata</taxon>
        <taxon>Dinophyceae</taxon>
        <taxon>Suessiales</taxon>
        <taxon>Symbiodiniaceae</taxon>
        <taxon>Effrenium</taxon>
    </lineage>
</organism>
<name>A0AA36JEL2_9DINO</name>
<keyword evidence="6" id="KW-0288">FMN</keyword>
<feature type="domain" description="Cytochrome b5 heme-binding" evidence="17">
    <location>
        <begin position="253"/>
        <end position="330"/>
    </location>
</feature>
<gene>
    <name evidence="19" type="ORF">EVOR1521_LOCUS27162</name>
</gene>
<dbReference type="PANTHER" id="PTHR10578">
    <property type="entry name" value="S -2-HYDROXY-ACID OXIDASE-RELATED"/>
    <property type="match status" value="1"/>
</dbReference>
<evidence type="ECO:0000256" key="4">
    <source>
        <dbReference type="ARBA" id="ARBA00022617"/>
    </source>
</evidence>
<evidence type="ECO:0000256" key="16">
    <source>
        <dbReference type="SAM" id="MobiDB-lite"/>
    </source>
</evidence>
<dbReference type="InterPro" id="IPR013785">
    <property type="entry name" value="Aldolase_TIM"/>
</dbReference>
<dbReference type="InterPro" id="IPR000262">
    <property type="entry name" value="FMN-dep_DH"/>
</dbReference>
<evidence type="ECO:0000256" key="9">
    <source>
        <dbReference type="ARBA" id="ARBA00023004"/>
    </source>
</evidence>
<evidence type="ECO:0000256" key="15">
    <source>
        <dbReference type="ARBA" id="ARBA00068515"/>
    </source>
</evidence>
<evidence type="ECO:0000256" key="3">
    <source>
        <dbReference type="ARBA" id="ARBA00011881"/>
    </source>
</evidence>
<dbReference type="GO" id="GO:0004460">
    <property type="term" value="F:L-lactate dehydrogenase (cytochrome) activity"/>
    <property type="evidence" value="ECO:0007669"/>
    <property type="project" value="UniProtKB-EC"/>
</dbReference>
<dbReference type="SUPFAM" id="SSF56112">
    <property type="entry name" value="Protein kinase-like (PK-like)"/>
    <property type="match status" value="1"/>
</dbReference>
<keyword evidence="5" id="KW-0285">Flavoprotein</keyword>
<evidence type="ECO:0000256" key="10">
    <source>
        <dbReference type="ARBA" id="ARBA00023128"/>
    </source>
</evidence>
<dbReference type="Proteomes" id="UP001178507">
    <property type="component" value="Unassembled WGS sequence"/>
</dbReference>
<evidence type="ECO:0000256" key="14">
    <source>
        <dbReference type="ARBA" id="ARBA00066458"/>
    </source>
</evidence>
<comment type="caution">
    <text evidence="19">The sequence shown here is derived from an EMBL/GenBank/DDBJ whole genome shotgun (WGS) entry which is preliminary data.</text>
</comment>
<dbReference type="Gene3D" id="3.10.120.10">
    <property type="entry name" value="Cytochrome b5-like heme/steroid binding domain"/>
    <property type="match status" value="1"/>
</dbReference>
<dbReference type="EC" id="1.1.2.3" evidence="14"/>
<sequence length="761" mass="84308">METEVTLQPSQGTSGLSLEQPVEKRRSNRRLEDGWTLQERLATLLSWDEGARTLALKLYNRFCGDCWELPPLLQLLEERWGFPQRLWPLLWAQMRRAVAPGGAAALPMRRIAGVEAPEFISKEQWLEAFTRWLHALQARLGPLKVSRKMMVRRHQSWDVSPEEQYYFQGPKLGEGAYGEVYAMFHRSLGVRRAVKIIHKSRLSVSCGVAEDEAGTPGEPWPARGWRPQAAGQMICKPATGVYPRPSNEKRSLKQVLSMEEVAKHNTKEDCWVVLYGKAYDLTKFAKVHPGGAKLITDVAGMDATAQFDPIHPKDIMDKLLKPALTMGVVDVATIKPEHVAKPPEAHKPKPKKKAVKADAAEEEVEEFKKPPLAAMLNSFDFESVAREVMEPQAWGYYSSGGDDEITLRDNHLAFQRITMRPRILVNVREIDMSTKILGVPASLPLYFTATALAKLAHQEGELAIVKAAKKAGVPYMLPTLSSYTLDEMLAARAPDQIVFSQLYVNPERSRSEEYVAKLEKAGVQALFVTVDAPQLGRREKDMRNKFTQQGSDVQGDEEDDGGVDRSQGATRAISSYIDPGLNWEDVPWLKSITKMKVLLKGVQCAEDAVQAYNAGLAGCVLSNHGGRQLDTCRAGIEVLPEVMEALKEAGATKETFAVFIDGGVRRGGDIFKACALGAQACGAGRPVLYSLASYGQNGIVRMVHMLQDELQMVMRLAGTPDIPSITEKHVITTNLADHIVPLPVDHLTMKTYQGLEPAAKL</sequence>
<comment type="catalytic activity">
    <reaction evidence="11">
        <text>(S)-lactate + 2 Fe(III)-[cytochrome c] = 2 Fe(II)-[cytochrome c] + pyruvate + 2 H(+)</text>
        <dbReference type="Rhea" id="RHEA:19909"/>
        <dbReference type="Rhea" id="RHEA-COMP:10350"/>
        <dbReference type="Rhea" id="RHEA-COMP:14399"/>
        <dbReference type="ChEBI" id="CHEBI:15361"/>
        <dbReference type="ChEBI" id="CHEBI:15378"/>
        <dbReference type="ChEBI" id="CHEBI:16651"/>
        <dbReference type="ChEBI" id="CHEBI:29033"/>
        <dbReference type="ChEBI" id="CHEBI:29034"/>
        <dbReference type="EC" id="1.1.2.3"/>
    </reaction>
    <physiologicalReaction direction="left-to-right" evidence="11">
        <dbReference type="Rhea" id="RHEA:19910"/>
    </physiologicalReaction>
</comment>
<evidence type="ECO:0000313" key="19">
    <source>
        <dbReference type="EMBL" id="CAJ1404778.1"/>
    </source>
</evidence>
<dbReference type="SMART" id="SM01117">
    <property type="entry name" value="Cyt-b5"/>
    <property type="match status" value="1"/>
</dbReference>
<dbReference type="InterPro" id="IPR036400">
    <property type="entry name" value="Cyt_B5-like_heme/steroid_sf"/>
</dbReference>
<evidence type="ECO:0000256" key="13">
    <source>
        <dbReference type="ARBA" id="ARBA00061589"/>
    </source>
</evidence>
<dbReference type="Gene3D" id="3.30.200.20">
    <property type="entry name" value="Phosphorylase Kinase, domain 1"/>
    <property type="match status" value="1"/>
</dbReference>
<evidence type="ECO:0000256" key="12">
    <source>
        <dbReference type="ARBA" id="ARBA00061137"/>
    </source>
</evidence>
<dbReference type="InterPro" id="IPR011009">
    <property type="entry name" value="Kinase-like_dom_sf"/>
</dbReference>
<evidence type="ECO:0000256" key="7">
    <source>
        <dbReference type="ARBA" id="ARBA00022723"/>
    </source>
</evidence>
<comment type="subcellular location">
    <subcellularLocation>
        <location evidence="2">Mitochondrion intermembrane space</location>
    </subcellularLocation>
</comment>
<protein>
    <recommendedName>
        <fullName evidence="15">L-lactate dehydrogenase (cytochrome)</fullName>
        <ecNumber evidence="14">1.1.2.3</ecNumber>
    </recommendedName>
</protein>
<dbReference type="AlphaFoldDB" id="A0AA36JEL2"/>
<dbReference type="Pfam" id="PF00173">
    <property type="entry name" value="Cyt-b5"/>
    <property type="match status" value="1"/>
</dbReference>
<evidence type="ECO:0000259" key="17">
    <source>
        <dbReference type="PROSITE" id="PS50255"/>
    </source>
</evidence>
<dbReference type="EMBL" id="CAUJNA010003555">
    <property type="protein sequence ID" value="CAJ1404778.1"/>
    <property type="molecule type" value="Genomic_DNA"/>
</dbReference>
<comment type="cofactor">
    <cofactor evidence="1">
        <name>FMN</name>
        <dbReference type="ChEBI" id="CHEBI:58210"/>
    </cofactor>
</comment>
<dbReference type="InterPro" id="IPR008259">
    <property type="entry name" value="FMN_hydac_DH_AS"/>
</dbReference>
<reference evidence="19" key="1">
    <citation type="submission" date="2023-08" db="EMBL/GenBank/DDBJ databases">
        <authorList>
            <person name="Chen Y."/>
            <person name="Shah S."/>
            <person name="Dougan E. K."/>
            <person name="Thang M."/>
            <person name="Chan C."/>
        </authorList>
    </citation>
    <scope>NUCLEOTIDE SEQUENCE</scope>
</reference>
<dbReference type="SUPFAM" id="SSF51395">
    <property type="entry name" value="FMN-linked oxidoreductases"/>
    <property type="match status" value="1"/>
</dbReference>
<keyword evidence="8" id="KW-0560">Oxidoreductase</keyword>
<dbReference type="GO" id="GO:0005758">
    <property type="term" value="C:mitochondrial intermembrane space"/>
    <property type="evidence" value="ECO:0007669"/>
    <property type="project" value="UniProtKB-SubCell"/>
</dbReference>
<dbReference type="Gene3D" id="3.20.20.70">
    <property type="entry name" value="Aldolase class I"/>
    <property type="match status" value="1"/>
</dbReference>
<dbReference type="GO" id="GO:0046872">
    <property type="term" value="F:metal ion binding"/>
    <property type="evidence" value="ECO:0007669"/>
    <property type="project" value="UniProtKB-KW"/>
</dbReference>
<accession>A0AA36JEL2</accession>
<keyword evidence="10" id="KW-0496">Mitochondrion</keyword>
<comment type="subunit">
    <text evidence="3">Homotetramer.</text>
</comment>
<evidence type="ECO:0000256" key="1">
    <source>
        <dbReference type="ARBA" id="ARBA00001917"/>
    </source>
</evidence>
<evidence type="ECO:0000259" key="18">
    <source>
        <dbReference type="PROSITE" id="PS51349"/>
    </source>
</evidence>
<dbReference type="SUPFAM" id="SSF55856">
    <property type="entry name" value="Cytochrome b5-like heme/steroid binding domain"/>
    <property type="match status" value="1"/>
</dbReference>
<feature type="region of interest" description="Disordered" evidence="16">
    <location>
        <begin position="1"/>
        <end position="25"/>
    </location>
</feature>
<dbReference type="InterPro" id="IPR037396">
    <property type="entry name" value="FMN_HAD"/>
</dbReference>
<keyword evidence="20" id="KW-1185">Reference proteome</keyword>
<feature type="compositionally biased region" description="Polar residues" evidence="16">
    <location>
        <begin position="1"/>
        <end position="17"/>
    </location>
</feature>
<dbReference type="PANTHER" id="PTHR10578:SF148">
    <property type="entry name" value="L-LACTATE DEHYDROGENASE (CYTOCHROME)"/>
    <property type="match status" value="1"/>
</dbReference>
<evidence type="ECO:0000256" key="5">
    <source>
        <dbReference type="ARBA" id="ARBA00022630"/>
    </source>
</evidence>
<comment type="similarity">
    <text evidence="12">In the C-terminal section; belongs to the FMN-dependent alpha-hydroxy acid dehydrogenase family.</text>
</comment>